<proteinExistence type="inferred from homology"/>
<dbReference type="AlphaFoldDB" id="A0A1W2EUU2"/>
<keyword evidence="5" id="KW-1185">Reference proteome</keyword>
<comment type="function">
    <text evidence="3">Catalyzes the epimerization of the C3' and C5'positions of dTDP-6-deoxy-D-xylo-4-hexulose, forming dTDP-6-deoxy-L-lyxo-4-hexulose.</text>
</comment>
<accession>A0A1W2EUU2</accession>
<reference evidence="4 5" key="1">
    <citation type="submission" date="2017-04" db="EMBL/GenBank/DDBJ databases">
        <authorList>
            <person name="Afonso C.L."/>
            <person name="Miller P.J."/>
            <person name="Scott M.A."/>
            <person name="Spackman E."/>
            <person name="Goraichik I."/>
            <person name="Dimitrov K.M."/>
            <person name="Suarez D.L."/>
            <person name="Swayne D.E."/>
        </authorList>
    </citation>
    <scope>NUCLEOTIDE SEQUENCE [LARGE SCALE GENOMIC DNA]</scope>
    <source>
        <strain evidence="4 5">DSM 5090</strain>
    </source>
</reference>
<dbReference type="Pfam" id="PF00908">
    <property type="entry name" value="dTDP_sugar_isom"/>
    <property type="match status" value="1"/>
</dbReference>
<comment type="pathway">
    <text evidence="3">Carbohydrate biosynthesis; dTDP-L-rhamnose biosynthesis.</text>
</comment>
<evidence type="ECO:0000256" key="2">
    <source>
        <dbReference type="PIRSR" id="PIRSR600888-3"/>
    </source>
</evidence>
<evidence type="ECO:0000313" key="4">
    <source>
        <dbReference type="EMBL" id="SMD13415.1"/>
    </source>
</evidence>
<feature type="active site" description="Proton donor" evidence="1">
    <location>
        <position position="130"/>
    </location>
</feature>
<dbReference type="NCBIfam" id="TIGR01221">
    <property type="entry name" value="rmlC"/>
    <property type="match status" value="1"/>
</dbReference>
<dbReference type="STRING" id="112901.SAMN04488500_1317"/>
<dbReference type="GO" id="GO:0008830">
    <property type="term" value="F:dTDP-4-dehydrorhamnose 3,5-epimerase activity"/>
    <property type="evidence" value="ECO:0007669"/>
    <property type="project" value="UniProtKB-UniRule"/>
</dbReference>
<dbReference type="PANTHER" id="PTHR21047:SF2">
    <property type="entry name" value="THYMIDINE DIPHOSPHO-4-KETO-RHAMNOSE 3,5-EPIMERASE"/>
    <property type="match status" value="1"/>
</dbReference>
<dbReference type="Gene3D" id="2.60.120.10">
    <property type="entry name" value="Jelly Rolls"/>
    <property type="match status" value="1"/>
</dbReference>
<keyword evidence="3" id="KW-0413">Isomerase</keyword>
<comment type="similarity">
    <text evidence="3">Belongs to the dTDP-4-dehydrorhamnose 3,5-epimerase family.</text>
</comment>
<dbReference type="EMBL" id="FWXI01000031">
    <property type="protein sequence ID" value="SMD13415.1"/>
    <property type="molecule type" value="Genomic_DNA"/>
</dbReference>
<name>A0A1W2EUU2_9FIRM</name>
<protein>
    <recommendedName>
        <fullName evidence="3">dTDP-4-dehydrorhamnose 3,5-epimerase</fullName>
        <ecNumber evidence="3">5.1.3.13</ecNumber>
    </recommendedName>
    <alternativeName>
        <fullName evidence="3">Thymidine diphospho-4-keto-rhamnose 3,5-epimerase</fullName>
    </alternativeName>
</protein>
<dbReference type="RefSeq" id="WP_084578244.1">
    <property type="nucleotide sequence ID" value="NZ_CP155572.1"/>
</dbReference>
<dbReference type="SUPFAM" id="SSF51182">
    <property type="entry name" value="RmlC-like cupins"/>
    <property type="match status" value="1"/>
</dbReference>
<dbReference type="GO" id="GO:0019305">
    <property type="term" value="P:dTDP-rhamnose biosynthetic process"/>
    <property type="evidence" value="ECO:0007669"/>
    <property type="project" value="UniProtKB-UniRule"/>
</dbReference>
<gene>
    <name evidence="4" type="ORF">SAMN04488500_1317</name>
</gene>
<comment type="subunit">
    <text evidence="3">Homodimer.</text>
</comment>
<dbReference type="InterPro" id="IPR011051">
    <property type="entry name" value="RmlC_Cupin_sf"/>
</dbReference>
<dbReference type="Proteomes" id="UP000192738">
    <property type="component" value="Unassembled WGS sequence"/>
</dbReference>
<evidence type="ECO:0000256" key="3">
    <source>
        <dbReference type="RuleBase" id="RU364069"/>
    </source>
</evidence>
<organism evidence="4 5">
    <name type="scientific">Sporomusa malonica</name>
    <dbReference type="NCBI Taxonomy" id="112901"/>
    <lineage>
        <taxon>Bacteria</taxon>
        <taxon>Bacillati</taxon>
        <taxon>Bacillota</taxon>
        <taxon>Negativicutes</taxon>
        <taxon>Selenomonadales</taxon>
        <taxon>Sporomusaceae</taxon>
        <taxon>Sporomusa</taxon>
    </lineage>
</organism>
<evidence type="ECO:0000256" key="1">
    <source>
        <dbReference type="PIRSR" id="PIRSR600888-1"/>
    </source>
</evidence>
<dbReference type="OrthoDB" id="9800680at2"/>
<feature type="active site" description="Proton acceptor" evidence="1">
    <location>
        <position position="61"/>
    </location>
</feature>
<feature type="site" description="Participates in a stacking interaction with the thymidine ring of dTDP-4-oxo-6-deoxyglucose" evidence="2">
    <location>
        <position position="136"/>
    </location>
</feature>
<dbReference type="InterPro" id="IPR014710">
    <property type="entry name" value="RmlC-like_jellyroll"/>
</dbReference>
<evidence type="ECO:0000313" key="5">
    <source>
        <dbReference type="Proteomes" id="UP000192738"/>
    </source>
</evidence>
<dbReference type="CDD" id="cd00438">
    <property type="entry name" value="cupin_RmlC"/>
    <property type="match status" value="1"/>
</dbReference>
<dbReference type="InterPro" id="IPR000888">
    <property type="entry name" value="RmlC-like"/>
</dbReference>
<dbReference type="UniPathway" id="UPA00124"/>
<dbReference type="GO" id="GO:0000271">
    <property type="term" value="P:polysaccharide biosynthetic process"/>
    <property type="evidence" value="ECO:0007669"/>
    <property type="project" value="TreeGrafter"/>
</dbReference>
<dbReference type="PANTHER" id="PTHR21047">
    <property type="entry name" value="DTDP-6-DEOXY-D-GLUCOSE-3,5 EPIMERASE"/>
    <property type="match status" value="1"/>
</dbReference>
<dbReference type="EC" id="5.1.3.13" evidence="3"/>
<comment type="catalytic activity">
    <reaction evidence="3">
        <text>dTDP-4-dehydro-6-deoxy-alpha-D-glucose = dTDP-4-dehydro-beta-L-rhamnose</text>
        <dbReference type="Rhea" id="RHEA:16969"/>
        <dbReference type="ChEBI" id="CHEBI:57649"/>
        <dbReference type="ChEBI" id="CHEBI:62830"/>
        <dbReference type="EC" id="5.1.3.13"/>
    </reaction>
</comment>
<dbReference type="GO" id="GO:0005829">
    <property type="term" value="C:cytosol"/>
    <property type="evidence" value="ECO:0007669"/>
    <property type="project" value="TreeGrafter"/>
</dbReference>
<sequence length="186" mass="21433">MRCYDTVLPDIKIIEPKVFEDSRGFFMETWNASRYVEWGIPANFVQDNLSLSSKGILRGLHYQQPNSQGKLVYVLQGEVFDVAVDIRYGSPNFGQWVGVTLSAKNRWQIYIPEGFAHGFCVMSETALFVYKCTDFYSPSSERGICWNDPDLNIHWPVVEPILSEKDKQHLQLRNIGIDSLVIYEDK</sequence>